<keyword evidence="8 12" id="KW-1133">Transmembrane helix</keyword>
<keyword evidence="7" id="KW-0653">Protein transport</keyword>
<comment type="caution">
    <text evidence="16">The sequence shown here is derived from an EMBL/GenBank/DDBJ whole genome shotgun (WGS) entry which is preliminary data.</text>
</comment>
<dbReference type="Proteomes" id="UP000295066">
    <property type="component" value="Unassembled WGS sequence"/>
</dbReference>
<dbReference type="PROSITE" id="PS50929">
    <property type="entry name" value="ABC_TM1F"/>
    <property type="match status" value="1"/>
</dbReference>
<dbReference type="Pfam" id="PF00005">
    <property type="entry name" value="ABC_tran"/>
    <property type="match status" value="1"/>
</dbReference>
<evidence type="ECO:0000256" key="9">
    <source>
        <dbReference type="ARBA" id="ARBA00023136"/>
    </source>
</evidence>
<dbReference type="InterPro" id="IPR027417">
    <property type="entry name" value="P-loop_NTPase"/>
</dbReference>
<dbReference type="CDD" id="cd18569">
    <property type="entry name" value="ABC_6TM_NHLM_bacteriocin"/>
    <property type="match status" value="1"/>
</dbReference>
<keyword evidence="2" id="KW-0813">Transport</keyword>
<gene>
    <name evidence="16" type="ORF">C8D99_10945</name>
</gene>
<dbReference type="SUPFAM" id="SSF90123">
    <property type="entry name" value="ABC transporter transmembrane region"/>
    <property type="match status" value="1"/>
</dbReference>
<dbReference type="EMBL" id="SORI01000009">
    <property type="protein sequence ID" value="TDY60189.1"/>
    <property type="molecule type" value="Genomic_DNA"/>
</dbReference>
<evidence type="ECO:0000256" key="12">
    <source>
        <dbReference type="SAM" id="Phobius"/>
    </source>
</evidence>
<dbReference type="AlphaFoldDB" id="A0A4R8M4L3"/>
<feature type="transmembrane region" description="Helical" evidence="12">
    <location>
        <begin position="185"/>
        <end position="203"/>
    </location>
</feature>
<evidence type="ECO:0000256" key="10">
    <source>
        <dbReference type="ARBA" id="ARBA00043264"/>
    </source>
</evidence>
<feature type="transmembrane region" description="Helical" evidence="12">
    <location>
        <begin position="223"/>
        <end position="244"/>
    </location>
</feature>
<dbReference type="RefSeq" id="WP_208321133.1">
    <property type="nucleotide sequence ID" value="NZ_SORI01000009.1"/>
</dbReference>
<dbReference type="GO" id="GO:0015031">
    <property type="term" value="P:protein transport"/>
    <property type="evidence" value="ECO:0007669"/>
    <property type="project" value="UniProtKB-KW"/>
</dbReference>
<evidence type="ECO:0000313" key="17">
    <source>
        <dbReference type="Proteomes" id="UP000295066"/>
    </source>
</evidence>
<dbReference type="GO" id="GO:0034040">
    <property type="term" value="F:ATPase-coupled lipid transmembrane transporter activity"/>
    <property type="evidence" value="ECO:0007669"/>
    <property type="project" value="TreeGrafter"/>
</dbReference>
<dbReference type="FunFam" id="3.40.50.300:FF:000299">
    <property type="entry name" value="ABC transporter ATP-binding protein/permease"/>
    <property type="match status" value="1"/>
</dbReference>
<evidence type="ECO:0000313" key="16">
    <source>
        <dbReference type="EMBL" id="TDY60189.1"/>
    </source>
</evidence>
<keyword evidence="5" id="KW-0547">Nucleotide-binding</keyword>
<dbReference type="Pfam" id="PF00664">
    <property type="entry name" value="ABC_membrane"/>
    <property type="match status" value="1"/>
</dbReference>
<dbReference type="SMART" id="SM00382">
    <property type="entry name" value="AAA"/>
    <property type="match status" value="1"/>
</dbReference>
<evidence type="ECO:0000259" key="13">
    <source>
        <dbReference type="PROSITE" id="PS50893"/>
    </source>
</evidence>
<proteinExistence type="predicted"/>
<dbReference type="PROSITE" id="PS50990">
    <property type="entry name" value="PEPTIDASE_C39"/>
    <property type="match status" value="1"/>
</dbReference>
<feature type="domain" description="Peptidase C39" evidence="15">
    <location>
        <begin position="38"/>
        <end position="157"/>
    </location>
</feature>
<evidence type="ECO:0000256" key="1">
    <source>
        <dbReference type="ARBA" id="ARBA00004651"/>
    </source>
</evidence>
<feature type="domain" description="ABC transmembrane type-1" evidence="14">
    <location>
        <begin position="188"/>
        <end position="469"/>
    </location>
</feature>
<feature type="transmembrane region" description="Helical" evidence="12">
    <location>
        <begin position="328"/>
        <end position="345"/>
    </location>
</feature>
<keyword evidence="4 12" id="KW-0812">Transmembrane</keyword>
<keyword evidence="6 16" id="KW-0067">ATP-binding</keyword>
<feature type="region of interest" description="Disordered" evidence="11">
    <location>
        <begin position="1"/>
        <end position="21"/>
    </location>
</feature>
<name>A0A4R8M4L3_9BACT</name>
<comment type="subcellular location">
    <subcellularLocation>
        <location evidence="1">Cell membrane</location>
        <topology evidence="1">Multi-pass membrane protein</topology>
    </subcellularLocation>
</comment>
<organism evidence="16 17">
    <name type="scientific">Aminivibrio pyruvatiphilus</name>
    <dbReference type="NCBI Taxonomy" id="1005740"/>
    <lineage>
        <taxon>Bacteria</taxon>
        <taxon>Thermotogati</taxon>
        <taxon>Synergistota</taxon>
        <taxon>Synergistia</taxon>
        <taxon>Synergistales</taxon>
        <taxon>Aminobacteriaceae</taxon>
        <taxon>Aminivibrio</taxon>
    </lineage>
</organism>
<dbReference type="Gene3D" id="3.90.70.10">
    <property type="entry name" value="Cysteine proteinases"/>
    <property type="match status" value="1"/>
</dbReference>
<dbReference type="GO" id="GO:0005524">
    <property type="term" value="F:ATP binding"/>
    <property type="evidence" value="ECO:0007669"/>
    <property type="project" value="UniProtKB-KW"/>
</dbReference>
<reference evidence="16 17" key="1">
    <citation type="submission" date="2019-03" db="EMBL/GenBank/DDBJ databases">
        <title>Genomic Encyclopedia of Type Strains, Phase IV (KMG-IV): sequencing the most valuable type-strain genomes for metagenomic binning, comparative biology and taxonomic classification.</title>
        <authorList>
            <person name="Goeker M."/>
        </authorList>
    </citation>
    <scope>NUCLEOTIDE SEQUENCE [LARGE SCALE GENOMIC DNA]</scope>
    <source>
        <strain evidence="16 17">DSM 25964</strain>
    </source>
</reference>
<dbReference type="GO" id="GO:0008233">
    <property type="term" value="F:peptidase activity"/>
    <property type="evidence" value="ECO:0007669"/>
    <property type="project" value="InterPro"/>
</dbReference>
<dbReference type="PANTHER" id="PTHR24221:SF654">
    <property type="entry name" value="ATP-BINDING CASSETTE SUB-FAMILY B MEMBER 6"/>
    <property type="match status" value="1"/>
</dbReference>
<accession>A0A4R8M4L3</accession>
<evidence type="ECO:0000256" key="7">
    <source>
        <dbReference type="ARBA" id="ARBA00022927"/>
    </source>
</evidence>
<dbReference type="PROSITE" id="PS00211">
    <property type="entry name" value="ABC_TRANSPORTER_1"/>
    <property type="match status" value="1"/>
</dbReference>
<dbReference type="InterPro" id="IPR036640">
    <property type="entry name" value="ABC1_TM_sf"/>
</dbReference>
<dbReference type="SUPFAM" id="SSF52540">
    <property type="entry name" value="P-loop containing nucleoside triphosphate hydrolases"/>
    <property type="match status" value="1"/>
</dbReference>
<dbReference type="Pfam" id="PF03412">
    <property type="entry name" value="Peptidase_C39"/>
    <property type="match status" value="1"/>
</dbReference>
<dbReference type="InterPro" id="IPR039421">
    <property type="entry name" value="Type_1_exporter"/>
</dbReference>
<feature type="transmembrane region" description="Helical" evidence="12">
    <location>
        <begin position="413"/>
        <end position="446"/>
    </location>
</feature>
<dbReference type="GO" id="GO:0005886">
    <property type="term" value="C:plasma membrane"/>
    <property type="evidence" value="ECO:0007669"/>
    <property type="project" value="UniProtKB-SubCell"/>
</dbReference>
<evidence type="ECO:0000256" key="5">
    <source>
        <dbReference type="ARBA" id="ARBA00022741"/>
    </source>
</evidence>
<dbReference type="InterPro" id="IPR003593">
    <property type="entry name" value="AAA+_ATPase"/>
</dbReference>
<feature type="domain" description="ABC transporter" evidence="13">
    <location>
        <begin position="509"/>
        <end position="742"/>
    </location>
</feature>
<feature type="transmembrane region" description="Helical" evidence="12">
    <location>
        <begin position="302"/>
        <end position="322"/>
    </location>
</feature>
<keyword evidence="10" id="KW-0080">Bacteriocin transport</keyword>
<evidence type="ECO:0000256" key="6">
    <source>
        <dbReference type="ARBA" id="ARBA00022840"/>
    </source>
</evidence>
<dbReference type="InterPro" id="IPR003439">
    <property type="entry name" value="ABC_transporter-like_ATP-bd"/>
</dbReference>
<evidence type="ECO:0000256" key="8">
    <source>
        <dbReference type="ARBA" id="ARBA00022989"/>
    </source>
</evidence>
<evidence type="ECO:0000259" key="15">
    <source>
        <dbReference type="PROSITE" id="PS50990"/>
    </source>
</evidence>
<dbReference type="GO" id="GO:0016887">
    <property type="term" value="F:ATP hydrolysis activity"/>
    <property type="evidence" value="ECO:0007669"/>
    <property type="project" value="InterPro"/>
</dbReference>
<evidence type="ECO:0000256" key="2">
    <source>
        <dbReference type="ARBA" id="ARBA00022448"/>
    </source>
</evidence>
<protein>
    <submittedName>
        <fullName evidence="16">NHLM bacteriocin system ABC transporter peptidase/ATP-binding protein</fullName>
    </submittedName>
</protein>
<dbReference type="Gene3D" id="3.40.50.300">
    <property type="entry name" value="P-loop containing nucleotide triphosphate hydrolases"/>
    <property type="match status" value="1"/>
</dbReference>
<evidence type="ECO:0000256" key="11">
    <source>
        <dbReference type="SAM" id="MobiDB-lite"/>
    </source>
</evidence>
<dbReference type="InterPro" id="IPR017871">
    <property type="entry name" value="ABC_transporter-like_CS"/>
</dbReference>
<dbReference type="PROSITE" id="PS50893">
    <property type="entry name" value="ABC_TRANSPORTER_2"/>
    <property type="match status" value="1"/>
</dbReference>
<keyword evidence="3" id="KW-1003">Cell membrane</keyword>
<sequence length="742" mass="81084">MPDRPVMKTPPPRESSLAPSGQFPLWKNRRVSTPTMIQMEATECGAASLGIVLGYYGLFLPLETLREECGVSRDGSKATNLLKAARSHGMEASGFRKEPQGLFDLPLPLILFWNFNHFLVLEGIKGGTVYLNDPASGPRTVDRETLDRSFTGIAISIVPGEQFRPAGRRRSPWAALGRRLAGAKAALFFAVLAGLALVVPGLMEPAFQQIFVDRLLVEGRFEWFRPMLTLMAAIALVKGALTWLQGSVLLRQELSMAIRDSASFVHHLLKLPYTFFLQRYAGEIGNRVQLNDRVAQLLSRELATTMLQCVMVLFYAVMITLYDPPVSVIALLTAVTCALLIVSVNRRRTDLNERFTGEVGKFAGAAIGGLAVIETIKSFGGEEEQFARLAGSLSKIADCRAGLSRLAVRTQSVLPALTSLAAAGVLCFGGFRVMNGVLTMGMLLALQTLMQQTINPVTELVTLWDSFQTAQGNLNRLDDVLRYPRMAERPALEDGAMSGGRKVRLSGRLEMKNISFGYSRLSDPLIGDFSLTLVPGSRVALVGGSGSGKSTLARIACGLFEPWTGEILLDGRPLGSISREEMATSFSFVDQEISLYEGTIRDNLSLWDPSIPTEQLVAACRDACIHRDVVARQGGYDAIVEENGRNFSGGQRQRLEIARALVRSPSLIVLDEATSALDAPTEEAIDRALRRRGCTCLIVAHRLSTIRDCDEIIVLHQGKVAERGTHEELMRLGGRYAGLIEN</sequence>
<keyword evidence="9 12" id="KW-0472">Membrane</keyword>
<dbReference type="Gene3D" id="1.20.1560.10">
    <property type="entry name" value="ABC transporter type 1, transmembrane domain"/>
    <property type="match status" value="1"/>
</dbReference>
<keyword evidence="17" id="KW-1185">Reference proteome</keyword>
<dbReference type="InterPro" id="IPR011527">
    <property type="entry name" value="ABC1_TM_dom"/>
</dbReference>
<evidence type="ECO:0000256" key="3">
    <source>
        <dbReference type="ARBA" id="ARBA00022475"/>
    </source>
</evidence>
<evidence type="ECO:0000259" key="14">
    <source>
        <dbReference type="PROSITE" id="PS50929"/>
    </source>
</evidence>
<dbReference type="PANTHER" id="PTHR24221">
    <property type="entry name" value="ATP-BINDING CASSETTE SUB-FAMILY B"/>
    <property type="match status" value="1"/>
</dbReference>
<dbReference type="GO" id="GO:0006508">
    <property type="term" value="P:proteolysis"/>
    <property type="evidence" value="ECO:0007669"/>
    <property type="project" value="InterPro"/>
</dbReference>
<dbReference type="InterPro" id="IPR005074">
    <property type="entry name" value="Peptidase_C39"/>
</dbReference>
<dbReference type="GO" id="GO:0140359">
    <property type="term" value="F:ABC-type transporter activity"/>
    <property type="evidence" value="ECO:0007669"/>
    <property type="project" value="InterPro"/>
</dbReference>
<evidence type="ECO:0000256" key="4">
    <source>
        <dbReference type="ARBA" id="ARBA00022692"/>
    </source>
</evidence>
<dbReference type="GO" id="GO:0043213">
    <property type="term" value="P:bacteriocin transport"/>
    <property type="evidence" value="ECO:0007669"/>
    <property type="project" value="UniProtKB-KW"/>
</dbReference>
<dbReference type="InterPro" id="IPR022514">
    <property type="entry name" value="NHPM_micro_ABC1"/>
</dbReference>
<dbReference type="NCBIfam" id="TIGR03796">
    <property type="entry name" value="NHLM_micro_ABC1"/>
    <property type="match status" value="1"/>
</dbReference>